<evidence type="ECO:0000313" key="3">
    <source>
        <dbReference type="Ensembl" id="ENSPMGP00000025057.1"/>
    </source>
</evidence>
<accession>A0A3B4B5X3</accession>
<evidence type="ECO:0000256" key="1">
    <source>
        <dbReference type="SAM" id="MobiDB-lite"/>
    </source>
</evidence>
<feature type="region of interest" description="Disordered" evidence="1">
    <location>
        <begin position="1"/>
        <end position="83"/>
    </location>
</feature>
<dbReference type="PANTHER" id="PTHR17384:SF7">
    <property type="entry name" value="P-SELECTIN GLYCOPROTEIN LIGAND 1"/>
    <property type="match status" value="1"/>
</dbReference>
<feature type="compositionally biased region" description="Low complexity" evidence="1">
    <location>
        <begin position="120"/>
        <end position="134"/>
    </location>
</feature>
<keyword evidence="2" id="KW-1133">Transmembrane helix</keyword>
<feature type="compositionally biased region" description="Low complexity" evidence="1">
    <location>
        <begin position="17"/>
        <end position="28"/>
    </location>
</feature>
<dbReference type="Ensembl" id="ENSPMGT00000026695.1">
    <property type="protein sequence ID" value="ENSPMGP00000025057.1"/>
    <property type="gene ID" value="ENSPMGG00000020252.1"/>
</dbReference>
<dbReference type="PANTHER" id="PTHR17384">
    <property type="entry name" value="P-SELECTIN GLYCOPROTEIN LIGAND-1"/>
    <property type="match status" value="1"/>
</dbReference>
<feature type="compositionally biased region" description="Low complexity" evidence="1">
    <location>
        <begin position="62"/>
        <end position="78"/>
    </location>
</feature>
<feature type="transmembrane region" description="Helical" evidence="2">
    <location>
        <begin position="155"/>
        <end position="177"/>
    </location>
</feature>
<evidence type="ECO:0000313" key="4">
    <source>
        <dbReference type="Proteomes" id="UP000261520"/>
    </source>
</evidence>
<evidence type="ECO:0008006" key="5">
    <source>
        <dbReference type="Google" id="ProtNLM"/>
    </source>
</evidence>
<dbReference type="AlphaFoldDB" id="A0A3B4B5X3"/>
<keyword evidence="2" id="KW-0812">Transmembrane</keyword>
<keyword evidence="4" id="KW-1185">Reference proteome</keyword>
<sequence>MTSPTTSPKTGVKTAKETPTTSPTTGVKTAEETPTTSPMTGVEPAKETPMTSPKTGVKTAKETPTTSPTTSPKTGVKTFKSTKATTVPTTANINMTATAEMSSTNASETSNATQGAWIPIIPKTSPTTKPNPTKEGPRNTEATPCSSLGVVKKCLIIIACLAVVATFFIISTIILCTKLSSRKYRLRRSHQGTEMMCISSLLPESTSSRRRYTKQRAPVTNGVLVIHQGGDSDDETADNLTLSSFLPDNDRYV</sequence>
<dbReference type="InterPro" id="IPR026195">
    <property type="entry name" value="PSGL-1"/>
</dbReference>
<protein>
    <recommendedName>
        <fullName evidence="5">P-selectin glycoprotein ligand 1</fullName>
    </recommendedName>
</protein>
<dbReference type="Proteomes" id="UP000261520">
    <property type="component" value="Unplaced"/>
</dbReference>
<reference evidence="3" key="2">
    <citation type="submission" date="2025-09" db="UniProtKB">
        <authorList>
            <consortium name="Ensembl"/>
        </authorList>
    </citation>
    <scope>IDENTIFICATION</scope>
</reference>
<feature type="region of interest" description="Disordered" evidence="1">
    <location>
        <begin position="120"/>
        <end position="143"/>
    </location>
</feature>
<dbReference type="GO" id="GO:0005886">
    <property type="term" value="C:plasma membrane"/>
    <property type="evidence" value="ECO:0007669"/>
    <property type="project" value="TreeGrafter"/>
</dbReference>
<evidence type="ECO:0000256" key="2">
    <source>
        <dbReference type="SAM" id="Phobius"/>
    </source>
</evidence>
<organism evidence="3 4">
    <name type="scientific">Periophthalmus magnuspinnatus</name>
    <dbReference type="NCBI Taxonomy" id="409849"/>
    <lineage>
        <taxon>Eukaryota</taxon>
        <taxon>Metazoa</taxon>
        <taxon>Chordata</taxon>
        <taxon>Craniata</taxon>
        <taxon>Vertebrata</taxon>
        <taxon>Euteleostomi</taxon>
        <taxon>Actinopterygii</taxon>
        <taxon>Neopterygii</taxon>
        <taxon>Teleostei</taxon>
        <taxon>Neoteleostei</taxon>
        <taxon>Acanthomorphata</taxon>
        <taxon>Gobiaria</taxon>
        <taxon>Gobiiformes</taxon>
        <taxon>Gobioidei</taxon>
        <taxon>Gobiidae</taxon>
        <taxon>Oxudercinae</taxon>
        <taxon>Periophthalmus</taxon>
    </lineage>
</organism>
<keyword evidence="2" id="KW-0472">Membrane</keyword>
<reference evidence="3" key="1">
    <citation type="submission" date="2025-08" db="UniProtKB">
        <authorList>
            <consortium name="Ensembl"/>
        </authorList>
    </citation>
    <scope>IDENTIFICATION</scope>
</reference>
<proteinExistence type="predicted"/>
<dbReference type="GO" id="GO:0050901">
    <property type="term" value="P:leukocyte tethering or rolling"/>
    <property type="evidence" value="ECO:0007669"/>
    <property type="project" value="TreeGrafter"/>
</dbReference>
<name>A0A3B4B5X3_9GOBI</name>
<dbReference type="STRING" id="409849.ENSPMGP00000025057"/>